<gene>
    <name evidence="1" type="ORF">PoB_004499300</name>
</gene>
<dbReference type="Proteomes" id="UP000735302">
    <property type="component" value="Unassembled WGS sequence"/>
</dbReference>
<keyword evidence="2" id="KW-1185">Reference proteome</keyword>
<accession>A0AAV4BFX0</accession>
<evidence type="ECO:0000313" key="2">
    <source>
        <dbReference type="Proteomes" id="UP000735302"/>
    </source>
</evidence>
<name>A0AAV4BFX0_9GAST</name>
<proteinExistence type="predicted"/>
<dbReference type="AlphaFoldDB" id="A0AAV4BFX0"/>
<sequence length="162" mass="18466">MPNLSNSTTQKWRSEVRKAELVMNHEFHKRKASMFFNRKSAAKECAKASTEFEGCLALQLFLCLGRKNPAARKKKKDEEPVLKSSYAGPIPISTAKYEDIHLLKKFYSPRNHEFFNTHPHLGNTDQHSDVSGGRKVTLMNRSVATLVLVRIHSVHNHLILIS</sequence>
<comment type="caution">
    <text evidence="1">The sequence shown here is derived from an EMBL/GenBank/DDBJ whole genome shotgun (WGS) entry which is preliminary data.</text>
</comment>
<protein>
    <submittedName>
        <fullName evidence="1">Uncharacterized protein</fullName>
    </submittedName>
</protein>
<organism evidence="1 2">
    <name type="scientific">Plakobranchus ocellatus</name>
    <dbReference type="NCBI Taxonomy" id="259542"/>
    <lineage>
        <taxon>Eukaryota</taxon>
        <taxon>Metazoa</taxon>
        <taxon>Spiralia</taxon>
        <taxon>Lophotrochozoa</taxon>
        <taxon>Mollusca</taxon>
        <taxon>Gastropoda</taxon>
        <taxon>Heterobranchia</taxon>
        <taxon>Euthyneura</taxon>
        <taxon>Panpulmonata</taxon>
        <taxon>Sacoglossa</taxon>
        <taxon>Placobranchoidea</taxon>
        <taxon>Plakobranchidae</taxon>
        <taxon>Plakobranchus</taxon>
    </lineage>
</organism>
<dbReference type="EMBL" id="BLXT01004960">
    <property type="protein sequence ID" value="GFO18488.1"/>
    <property type="molecule type" value="Genomic_DNA"/>
</dbReference>
<reference evidence="1 2" key="1">
    <citation type="journal article" date="2021" name="Elife">
        <title>Chloroplast acquisition without the gene transfer in kleptoplastic sea slugs, Plakobranchus ocellatus.</title>
        <authorList>
            <person name="Maeda T."/>
            <person name="Takahashi S."/>
            <person name="Yoshida T."/>
            <person name="Shimamura S."/>
            <person name="Takaki Y."/>
            <person name="Nagai Y."/>
            <person name="Toyoda A."/>
            <person name="Suzuki Y."/>
            <person name="Arimoto A."/>
            <person name="Ishii H."/>
            <person name="Satoh N."/>
            <person name="Nishiyama T."/>
            <person name="Hasebe M."/>
            <person name="Maruyama T."/>
            <person name="Minagawa J."/>
            <person name="Obokata J."/>
            <person name="Shigenobu S."/>
        </authorList>
    </citation>
    <scope>NUCLEOTIDE SEQUENCE [LARGE SCALE GENOMIC DNA]</scope>
</reference>
<evidence type="ECO:0000313" key="1">
    <source>
        <dbReference type="EMBL" id="GFO18488.1"/>
    </source>
</evidence>